<feature type="region of interest" description="Disordered" evidence="1">
    <location>
        <begin position="445"/>
        <end position="556"/>
    </location>
</feature>
<dbReference type="InterPro" id="IPR021109">
    <property type="entry name" value="Peptidase_aspartic_dom_sf"/>
</dbReference>
<dbReference type="PANTHER" id="PTHR47331">
    <property type="entry name" value="PHD-TYPE DOMAIN-CONTAINING PROTEIN"/>
    <property type="match status" value="1"/>
</dbReference>
<keyword evidence="3" id="KW-1185">Reference proteome</keyword>
<feature type="region of interest" description="Disordered" evidence="1">
    <location>
        <begin position="331"/>
        <end position="384"/>
    </location>
</feature>
<dbReference type="InterPro" id="IPR008042">
    <property type="entry name" value="Retrotrans_Pao"/>
</dbReference>
<evidence type="ECO:0000313" key="3">
    <source>
        <dbReference type="Proteomes" id="UP001331761"/>
    </source>
</evidence>
<feature type="non-terminal residue" evidence="2">
    <location>
        <position position="1397"/>
    </location>
</feature>
<organism evidence="2 3">
    <name type="scientific">Trichostrongylus colubriformis</name>
    <name type="common">Black scour worm</name>
    <dbReference type="NCBI Taxonomy" id="6319"/>
    <lineage>
        <taxon>Eukaryota</taxon>
        <taxon>Metazoa</taxon>
        <taxon>Ecdysozoa</taxon>
        <taxon>Nematoda</taxon>
        <taxon>Chromadorea</taxon>
        <taxon>Rhabditida</taxon>
        <taxon>Rhabditina</taxon>
        <taxon>Rhabditomorpha</taxon>
        <taxon>Strongyloidea</taxon>
        <taxon>Trichostrongylidae</taxon>
        <taxon>Trichostrongylus</taxon>
    </lineage>
</organism>
<dbReference type="InterPro" id="IPR043502">
    <property type="entry name" value="DNA/RNA_pol_sf"/>
</dbReference>
<dbReference type="Proteomes" id="UP001331761">
    <property type="component" value="Unassembled WGS sequence"/>
</dbReference>
<dbReference type="CDD" id="cd00303">
    <property type="entry name" value="retropepsin_like"/>
    <property type="match status" value="1"/>
</dbReference>
<evidence type="ECO:0000256" key="1">
    <source>
        <dbReference type="SAM" id="MobiDB-lite"/>
    </source>
</evidence>
<dbReference type="Gene3D" id="2.40.70.10">
    <property type="entry name" value="Acid Proteases"/>
    <property type="match status" value="1"/>
</dbReference>
<gene>
    <name evidence="2" type="ORF">GCK32_010095</name>
</gene>
<sequence>MTSVGYLKGQITKTTKALEETNLLAQNILAEKVAEEERTRGKIDTSTQRTRQYMEVLNKLQQQSGNLLNDWKRAESYANKKEDEEESSSILQGFQEHWEATNCESQLTGARINISLMEKAVEEVQAVIAKQQQRREEAEHPAPISSHLIQTPKLELPNFAGDITLFPEFWEIFAAAIHNHPYMTDATKLIYLKRALQGDAKDVVASVQVGDDNYSKAVELLQNTYNRPELLRNRLVDQLESLPPATESPLVQRTTLCKVKAIWVQLSSLNEQPGSTMTMKTIRSKFPQKTREKVGELRRRNDDWNTEDLLSALDRVIDQFELMEDTDPTSVNALRKAASRSTRSRAPPLKNHKTKRDEKKRSTSPRSSSGSQRRHSNSRRCRLCLRGGHDPTECEEIPSPHERRRIVTEQKLCWKCLQKGHQQSYCDAPLCHKCGRNHHTALCFERNHPRNPSRSNSPRPRYRQRRDSTESYSSTNSYRNRNRVASRSSSPDRRARPSTRTPRGYRHGSPHPKVGFRRGDTRYTYNSHSRSPARSTTDSSQTDSELETTSKSHYKKELNVNTTQISKTAPSNQKETITCKVSNTQNIPRLMVVKAATTNRITKKKQTLTVLLDSGSECSYIKLATAQSLGLKLKHPTSMTTITVGGHSHTEQSYSVKIILRNRQNGQPTKLHLWTKGYITKVPTIGGANDENHVVDSEGYEEVDILIGMDHYWGVVEFNSGYQLPSGLVKSFTKLGPVLSGQKSSSITRSYSTSETIESEENNTNRMINDLFGLEAIGTQDDADDSKNSIIQHYYDTVRVKNGLIYVKFPWKSSHPPLADNKALAVRRLENQYNKLHKNSKMWKEYCKTFEQQLQSGIIEEVQHQKSHGNKEYYIPHQAVIKEDSNTTKLRIVFDASSHMRGAPSLNDCIHQGPSMLPDLCEKDRMKGTCSTVKLLGLKWDTEMDTLTVPIKTISKEVATKRTALKAMASTFDPLGLLTPLFIRLKMFIQDLWIKKYDWDDSFDEVTAMRYQAIVNDIKGFRKDTPRYINTTKNAKYDLILFCDASQRAYAAVAYLVCRPNRGQPFSNLIFSKSKLASAEKATIPRLELMGAVLAAKLVRFIRKQLNIEFESVHILSDSQIALYWIHSSKQLKTFVNNRVKYIKQVMDELSESKITNQFHYVNTEDNPADCATRGLSASELIHHMWWHGPGFILNSPNTWPNSSMDFTRPTPSKEAEVEFKSANTLTSEGYTSFIPFKRTNSYNKLLRITAHVLKYIGKLRRKVDQNTSPEILEGLLDHISPGPTIKGEDLAAAEVVLLREHYREGVLQLQTNITKRFQITLDENNIYHISSRMANSNMDESAKNPILLLPKHHLTRTIIMHYHQKLFHAGSSHVVSELRNYYFIPKIRTIVNSVLS</sequence>
<feature type="compositionally biased region" description="Low complexity" evidence="1">
    <location>
        <begin position="470"/>
        <end position="489"/>
    </location>
</feature>
<dbReference type="PANTHER" id="PTHR47331:SF4">
    <property type="entry name" value="PEPTIDASE S1 DOMAIN-CONTAINING PROTEIN"/>
    <property type="match status" value="1"/>
</dbReference>
<dbReference type="Gene3D" id="3.30.420.10">
    <property type="entry name" value="Ribonuclease H-like superfamily/Ribonuclease H"/>
    <property type="match status" value="1"/>
</dbReference>
<comment type="caution">
    <text evidence="2">The sequence shown here is derived from an EMBL/GenBank/DDBJ whole genome shotgun (WGS) entry which is preliminary data.</text>
</comment>
<name>A0AAN8IGS2_TRICO</name>
<accession>A0AAN8IGS2</accession>
<proteinExistence type="predicted"/>
<dbReference type="InterPro" id="IPR036397">
    <property type="entry name" value="RNaseH_sf"/>
</dbReference>
<dbReference type="Pfam" id="PF03564">
    <property type="entry name" value="DUF1759"/>
    <property type="match status" value="1"/>
</dbReference>
<dbReference type="GO" id="GO:0006259">
    <property type="term" value="P:DNA metabolic process"/>
    <property type="evidence" value="ECO:0007669"/>
    <property type="project" value="UniProtKB-ARBA"/>
</dbReference>
<dbReference type="EMBL" id="WIXE01020035">
    <property type="protein sequence ID" value="KAK5969543.1"/>
    <property type="molecule type" value="Genomic_DNA"/>
</dbReference>
<dbReference type="GO" id="GO:0003676">
    <property type="term" value="F:nucleic acid binding"/>
    <property type="evidence" value="ECO:0007669"/>
    <property type="project" value="InterPro"/>
</dbReference>
<evidence type="ECO:0000313" key="2">
    <source>
        <dbReference type="EMBL" id="KAK5969543.1"/>
    </source>
</evidence>
<dbReference type="Pfam" id="PF05380">
    <property type="entry name" value="Peptidase_A17"/>
    <property type="match status" value="1"/>
</dbReference>
<reference evidence="2 3" key="1">
    <citation type="submission" date="2019-10" db="EMBL/GenBank/DDBJ databases">
        <title>Assembly and Annotation for the nematode Trichostrongylus colubriformis.</title>
        <authorList>
            <person name="Martin J."/>
        </authorList>
    </citation>
    <scope>NUCLEOTIDE SEQUENCE [LARGE SCALE GENOMIC DNA]</scope>
    <source>
        <strain evidence="2">G859</strain>
        <tissue evidence="2">Whole worm</tissue>
    </source>
</reference>
<feature type="compositionally biased region" description="Basic residues" evidence="1">
    <location>
        <begin position="372"/>
        <end position="383"/>
    </location>
</feature>
<feature type="compositionally biased region" description="Low complexity" evidence="1">
    <location>
        <begin position="450"/>
        <end position="459"/>
    </location>
</feature>
<feature type="compositionally biased region" description="Polar residues" evidence="1">
    <location>
        <begin position="523"/>
        <end position="551"/>
    </location>
</feature>
<dbReference type="SUPFAM" id="SSF56672">
    <property type="entry name" value="DNA/RNA polymerases"/>
    <property type="match status" value="1"/>
</dbReference>
<feature type="compositionally biased region" description="Basic residues" evidence="1">
    <location>
        <begin position="503"/>
        <end position="516"/>
    </location>
</feature>
<dbReference type="InterPro" id="IPR005312">
    <property type="entry name" value="DUF1759"/>
</dbReference>
<protein>
    <submittedName>
        <fullName evidence="2">Uncharacterized protein</fullName>
    </submittedName>
</protein>